<accession>A0ABY6LBL2</accession>
<keyword evidence="2" id="KW-1185">Reference proteome</keyword>
<dbReference type="EMBL" id="CP092878">
    <property type="protein sequence ID" value="UYV78109.1"/>
    <property type="molecule type" value="Genomic_DNA"/>
</dbReference>
<reference evidence="1 2" key="1">
    <citation type="submission" date="2022-01" db="EMBL/GenBank/DDBJ databases">
        <title>A chromosomal length assembly of Cordylochernes scorpioides.</title>
        <authorList>
            <person name="Zeh D."/>
            <person name="Zeh J."/>
        </authorList>
    </citation>
    <scope>NUCLEOTIDE SEQUENCE [LARGE SCALE GENOMIC DNA]</scope>
    <source>
        <strain evidence="1">IN4F17</strain>
        <tissue evidence="1">Whole Body</tissue>
    </source>
</reference>
<sequence>MAITYLYLHVYLPCRRTRLWYSPLVLGTGRIHNLVSVHTLGGMRINSLPCADDTTLLADNEEDLKIYIEYSLWSLMDVRAGLSEKKKEKSETFEIRA</sequence>
<evidence type="ECO:0000313" key="1">
    <source>
        <dbReference type="EMBL" id="UYV78109.1"/>
    </source>
</evidence>
<protein>
    <submittedName>
        <fullName evidence="1">Uncharacterized protein</fullName>
    </submittedName>
</protein>
<organism evidence="1 2">
    <name type="scientific">Cordylochernes scorpioides</name>
    <dbReference type="NCBI Taxonomy" id="51811"/>
    <lineage>
        <taxon>Eukaryota</taxon>
        <taxon>Metazoa</taxon>
        <taxon>Ecdysozoa</taxon>
        <taxon>Arthropoda</taxon>
        <taxon>Chelicerata</taxon>
        <taxon>Arachnida</taxon>
        <taxon>Pseudoscorpiones</taxon>
        <taxon>Cheliferoidea</taxon>
        <taxon>Chernetidae</taxon>
        <taxon>Cordylochernes</taxon>
    </lineage>
</organism>
<proteinExistence type="predicted"/>
<name>A0ABY6LBL2_9ARAC</name>
<dbReference type="Proteomes" id="UP001235939">
    <property type="component" value="Chromosome 16"/>
</dbReference>
<evidence type="ECO:0000313" key="2">
    <source>
        <dbReference type="Proteomes" id="UP001235939"/>
    </source>
</evidence>
<gene>
    <name evidence="1" type="ORF">LAZ67_16000143</name>
</gene>